<dbReference type="PANTHER" id="PTHR37533:SF2">
    <property type="entry name" value="FLAGELLAR HOOK-LENGTH CONTROL PROTEIN"/>
    <property type="match status" value="1"/>
</dbReference>
<feature type="region of interest" description="Disordered" evidence="1">
    <location>
        <begin position="143"/>
        <end position="324"/>
    </location>
</feature>
<name>A0A4P7P0H9_9GAMM</name>
<keyword evidence="3" id="KW-0969">Cilium</keyword>
<feature type="compositionally biased region" description="Low complexity" evidence="1">
    <location>
        <begin position="404"/>
        <end position="451"/>
    </location>
</feature>
<dbReference type="PANTHER" id="PTHR37533">
    <property type="entry name" value="FLAGELLAR HOOK-LENGTH CONTROL PROTEIN"/>
    <property type="match status" value="1"/>
</dbReference>
<feature type="compositionally biased region" description="Polar residues" evidence="1">
    <location>
        <begin position="609"/>
        <end position="622"/>
    </location>
</feature>
<feature type="compositionally biased region" description="Polar residues" evidence="1">
    <location>
        <begin position="226"/>
        <end position="235"/>
    </location>
</feature>
<dbReference type="OrthoDB" id="1792985at2"/>
<feature type="compositionally biased region" description="Polar residues" evidence="1">
    <location>
        <begin position="630"/>
        <end position="643"/>
    </location>
</feature>
<dbReference type="AlphaFoldDB" id="A0A4P7P0H9"/>
<feature type="compositionally biased region" description="Basic and acidic residues" evidence="1">
    <location>
        <begin position="596"/>
        <end position="608"/>
    </location>
</feature>
<dbReference type="Pfam" id="PF02120">
    <property type="entry name" value="Flg_hook"/>
    <property type="match status" value="1"/>
</dbReference>
<feature type="compositionally biased region" description="Basic and acidic residues" evidence="1">
    <location>
        <begin position="208"/>
        <end position="224"/>
    </location>
</feature>
<evidence type="ECO:0000313" key="3">
    <source>
        <dbReference type="EMBL" id="QBZ83466.1"/>
    </source>
</evidence>
<organism evidence="3 4">
    <name type="scientific">Hydrogenovibrio crunogenus</name>
    <dbReference type="NCBI Taxonomy" id="39765"/>
    <lineage>
        <taxon>Bacteria</taxon>
        <taxon>Pseudomonadati</taxon>
        <taxon>Pseudomonadota</taxon>
        <taxon>Gammaproteobacteria</taxon>
        <taxon>Thiotrichales</taxon>
        <taxon>Piscirickettsiaceae</taxon>
        <taxon>Hydrogenovibrio</taxon>
    </lineage>
</organism>
<keyword evidence="3" id="KW-0282">Flagellum</keyword>
<evidence type="ECO:0000259" key="2">
    <source>
        <dbReference type="Pfam" id="PF02120"/>
    </source>
</evidence>
<dbReference type="EMBL" id="CP032096">
    <property type="protein sequence ID" value="QBZ83466.1"/>
    <property type="molecule type" value="Genomic_DNA"/>
</dbReference>
<dbReference type="CDD" id="cd17470">
    <property type="entry name" value="T3SS_Flik_C"/>
    <property type="match status" value="1"/>
</dbReference>
<feature type="compositionally biased region" description="Low complexity" evidence="1">
    <location>
        <begin position="236"/>
        <end position="252"/>
    </location>
</feature>
<feature type="compositionally biased region" description="Basic and acidic residues" evidence="1">
    <location>
        <begin position="279"/>
        <end position="315"/>
    </location>
</feature>
<evidence type="ECO:0000313" key="4">
    <source>
        <dbReference type="Proteomes" id="UP000296201"/>
    </source>
</evidence>
<feature type="region of interest" description="Disordered" evidence="1">
    <location>
        <begin position="596"/>
        <end position="643"/>
    </location>
</feature>
<dbReference type="InterPro" id="IPR052563">
    <property type="entry name" value="FliK"/>
</dbReference>
<dbReference type="InterPro" id="IPR021136">
    <property type="entry name" value="Flagellar_hook_control-like_C"/>
</dbReference>
<feature type="region of interest" description="Disordered" evidence="1">
    <location>
        <begin position="337"/>
        <end position="456"/>
    </location>
</feature>
<keyword evidence="4" id="KW-1185">Reference proteome</keyword>
<sequence length="643" mass="69870">MIEQTPVLNVANGKSKAASTLIDVEERQSLPKGASTFSEALEHAGKSVENASSESKIPFSEIKVDVTTAQRNEKPEDSGSDKLLSKPDLDTKIDLEVVLQQINQHPDSKTKQGSEESVSQKILTSSDTVDEKIDERLKTALKAEGMSGKDQEDSNLQLNASQSELTGDFGKKVGSEREQSVKAEMHTEKVTTEDINKVDGVQSVVMDVKAESTEKTDPTNEITHEVATQLNQNEASSSSSSREAVQSGTASSEEIEETSAKAQLSEKTSSAGVEANKVSVEEPLKQHSMETQQDKAGVDKRVQSLDDLNVEKEETQNASLNSAKKDISQHASYAGIVHAQDGQSKAQGHRAENAGDNTMRSFDRAAEQAQDKRAVVADDKPRVSVHKEPNAPVSSELKHSRIDSGNTVGNGSTSNGQSGSHQGQSSQHNSQNQGQQFSQQQQMLSQLQSRQVSKEHQEILKSFNDALSSEENKAEKTEKILGNLGVSFDSRNQLPAGLQAITQGVRTPQWGHALGHRVTYMANNKIQEAKITLNPEKLGPIQIKLNVDKDQQVHVSMTAQHGTTREAIENAMPRLKEMLEAAGIGFGSLDVKDEREFSDNHNEDDSKSHASSGIGQNELGNDSQEEEQAVVQSSNNNLVDYYA</sequence>
<proteinExistence type="predicted"/>
<dbReference type="InterPro" id="IPR038610">
    <property type="entry name" value="FliK-like_C_sf"/>
</dbReference>
<dbReference type="RefSeq" id="WP_135796083.1">
    <property type="nucleotide sequence ID" value="NZ_CP032096.1"/>
</dbReference>
<feature type="compositionally biased region" description="Polar residues" evidence="1">
    <location>
        <begin position="261"/>
        <end position="271"/>
    </location>
</feature>
<feature type="compositionally biased region" description="Basic and acidic residues" evidence="1">
    <location>
        <begin position="361"/>
        <end position="389"/>
    </location>
</feature>
<evidence type="ECO:0000256" key="1">
    <source>
        <dbReference type="SAM" id="MobiDB-lite"/>
    </source>
</evidence>
<reference evidence="3 4" key="1">
    <citation type="submission" date="2018-08" db="EMBL/GenBank/DDBJ databases">
        <title>Horizontal acquisition of hydrogen conversion ability and other habitat adaptations in Hydrogenovibrio crunogenus strains.</title>
        <authorList>
            <person name="Gonnella G."/>
            <person name="Adam N."/>
            <person name="Perner M."/>
        </authorList>
    </citation>
    <scope>NUCLEOTIDE SEQUENCE [LARGE SCALE GENOMIC DNA]</scope>
    <source>
        <strain evidence="3 4">SP-41</strain>
    </source>
</reference>
<dbReference type="Proteomes" id="UP000296201">
    <property type="component" value="Chromosome"/>
</dbReference>
<keyword evidence="3" id="KW-0966">Cell projection</keyword>
<protein>
    <submittedName>
        <fullName evidence="3">Flagellar hook-length control protein</fullName>
    </submittedName>
</protein>
<accession>A0A4P7P0H9</accession>
<feature type="region of interest" description="Disordered" evidence="1">
    <location>
        <begin position="101"/>
        <end position="127"/>
    </location>
</feature>
<gene>
    <name evidence="3" type="primary">fliK</name>
    <name evidence="3" type="ORF">GHNINEIG_01521</name>
</gene>
<dbReference type="Gene3D" id="3.30.750.140">
    <property type="match status" value="1"/>
</dbReference>
<feature type="domain" description="Flagellar hook-length control protein-like C-terminal" evidence="2">
    <location>
        <begin position="516"/>
        <end position="596"/>
    </location>
</feature>
<feature type="region of interest" description="Disordered" evidence="1">
    <location>
        <begin position="28"/>
        <end position="88"/>
    </location>
</feature>
<feature type="compositionally biased region" description="Polar residues" evidence="1">
    <location>
        <begin position="115"/>
        <end position="127"/>
    </location>
</feature>
<feature type="compositionally biased region" description="Polar residues" evidence="1">
    <location>
        <begin position="154"/>
        <end position="165"/>
    </location>
</feature>
<feature type="compositionally biased region" description="Basic and acidic residues" evidence="1">
    <location>
        <begin position="169"/>
        <end position="197"/>
    </location>
</feature>
<feature type="compositionally biased region" description="Basic and acidic residues" evidence="1">
    <location>
        <begin position="71"/>
        <end position="88"/>
    </location>
</feature>